<protein>
    <submittedName>
        <fullName evidence="2">Uncharacterized protein</fullName>
    </submittedName>
</protein>
<evidence type="ECO:0000256" key="1">
    <source>
        <dbReference type="SAM" id="Phobius"/>
    </source>
</evidence>
<feature type="transmembrane region" description="Helical" evidence="1">
    <location>
        <begin position="85"/>
        <end position="108"/>
    </location>
</feature>
<reference evidence="2 3" key="1">
    <citation type="journal article" date="2011" name="J. Gen. Appl. Microbiol.">
        <title>Draft genome sequencing of the enigmatic yeast Saitoella complicata.</title>
        <authorList>
            <person name="Nishida H."/>
            <person name="Hamamoto M."/>
            <person name="Sugiyama J."/>
        </authorList>
    </citation>
    <scope>NUCLEOTIDE SEQUENCE [LARGE SCALE GENOMIC DNA]</scope>
    <source>
        <strain evidence="2 3">NRRL Y-17804</strain>
    </source>
</reference>
<dbReference type="AlphaFoldDB" id="A0A0E9NP77"/>
<dbReference type="EMBL" id="BACD03000046">
    <property type="protein sequence ID" value="GAO51471.1"/>
    <property type="molecule type" value="Genomic_DNA"/>
</dbReference>
<sequence length="224" mass="23585">MPHDKKRPKASVYSPPCPKAAIYPMKKIKSNREPRRKTHPMLHLTKGRNTLFSPIQSKKALQNYSQAMGSNLTADSTLGGLLNDLLGLLVGSVGLGLQLGLLNSLLLLRLLSLRNSLSTGRRAGLRALGPLLLDHIHGSTNNGTLSLDGTAGTLLLNLDLNTLLVHATVENGPGDLAGVLALEEEGGVLGGLEAEDLGVTADVELTRTGVDLGAGESALFDLHL</sequence>
<evidence type="ECO:0000313" key="2">
    <source>
        <dbReference type="EMBL" id="GAO51471.1"/>
    </source>
</evidence>
<keyword evidence="1" id="KW-0812">Transmembrane</keyword>
<dbReference type="Proteomes" id="UP000033140">
    <property type="component" value="Unassembled WGS sequence"/>
</dbReference>
<accession>A0A0E9NP77</accession>
<keyword evidence="1" id="KW-0472">Membrane</keyword>
<reference evidence="2 3" key="2">
    <citation type="journal article" date="2014" name="J. Gen. Appl. Microbiol.">
        <title>The early diverging ascomycetous budding yeast Saitoella complicata has three histone deacetylases belonging to the Clr6, Hos2, and Rpd3 lineages.</title>
        <authorList>
            <person name="Nishida H."/>
            <person name="Matsumoto T."/>
            <person name="Kondo S."/>
            <person name="Hamamoto M."/>
            <person name="Yoshikawa H."/>
        </authorList>
    </citation>
    <scope>NUCLEOTIDE SEQUENCE [LARGE SCALE GENOMIC DNA]</scope>
    <source>
        <strain evidence="2 3">NRRL Y-17804</strain>
    </source>
</reference>
<keyword evidence="1" id="KW-1133">Transmembrane helix</keyword>
<organism evidence="2 3">
    <name type="scientific">Saitoella complicata (strain BCRC 22490 / CBS 7301 / JCM 7358 / NBRC 10748 / NRRL Y-17804)</name>
    <dbReference type="NCBI Taxonomy" id="698492"/>
    <lineage>
        <taxon>Eukaryota</taxon>
        <taxon>Fungi</taxon>
        <taxon>Dikarya</taxon>
        <taxon>Ascomycota</taxon>
        <taxon>Taphrinomycotina</taxon>
        <taxon>Taphrinomycotina incertae sedis</taxon>
        <taxon>Saitoella</taxon>
    </lineage>
</organism>
<comment type="caution">
    <text evidence="2">The sequence shown here is derived from an EMBL/GenBank/DDBJ whole genome shotgun (WGS) entry which is preliminary data.</text>
</comment>
<gene>
    <name evidence="2" type="ORF">G7K_5571-t1</name>
</gene>
<reference evidence="2 3" key="3">
    <citation type="journal article" date="2015" name="Genome Announc.">
        <title>Draft Genome Sequence of the Archiascomycetous Yeast Saitoella complicata.</title>
        <authorList>
            <person name="Yamauchi K."/>
            <person name="Kondo S."/>
            <person name="Hamamoto M."/>
            <person name="Takahashi Y."/>
            <person name="Ogura Y."/>
            <person name="Hayashi T."/>
            <person name="Nishida H."/>
        </authorList>
    </citation>
    <scope>NUCLEOTIDE SEQUENCE [LARGE SCALE GENOMIC DNA]</scope>
    <source>
        <strain evidence="2 3">NRRL Y-17804</strain>
    </source>
</reference>
<name>A0A0E9NP77_SAICN</name>
<evidence type="ECO:0000313" key="3">
    <source>
        <dbReference type="Proteomes" id="UP000033140"/>
    </source>
</evidence>
<proteinExistence type="predicted"/>
<keyword evidence="3" id="KW-1185">Reference proteome</keyword>